<feature type="region of interest" description="Disordered" evidence="1">
    <location>
        <begin position="73"/>
        <end position="109"/>
    </location>
</feature>
<name>A0A7C5EN65_9BACT</name>
<proteinExistence type="predicted"/>
<comment type="caution">
    <text evidence="3">The sequence shown here is derived from an EMBL/GenBank/DDBJ whole genome shotgun (WGS) entry which is preliminary data.</text>
</comment>
<dbReference type="GO" id="GO:0004803">
    <property type="term" value="F:transposase activity"/>
    <property type="evidence" value="ECO:0007669"/>
    <property type="project" value="InterPro"/>
</dbReference>
<sequence>MGGPALPGPGRPFRPERQGQNLLRLQGAYVEDAKTELIVAVKTTPGNAADGRQLPELVDGRAGEVTADQAYDRQANHAPLAGLGVASGVSRRRPRPGRPRLSRRWRPKI</sequence>
<evidence type="ECO:0000259" key="2">
    <source>
        <dbReference type="Pfam" id="PF01609"/>
    </source>
</evidence>
<evidence type="ECO:0000256" key="1">
    <source>
        <dbReference type="SAM" id="MobiDB-lite"/>
    </source>
</evidence>
<dbReference type="GO" id="GO:0003677">
    <property type="term" value="F:DNA binding"/>
    <property type="evidence" value="ECO:0007669"/>
    <property type="project" value="InterPro"/>
</dbReference>
<organism evidence="3">
    <name type="scientific">Desulfobacca acetoxidans</name>
    <dbReference type="NCBI Taxonomy" id="60893"/>
    <lineage>
        <taxon>Bacteria</taxon>
        <taxon>Pseudomonadati</taxon>
        <taxon>Thermodesulfobacteriota</taxon>
        <taxon>Desulfobaccia</taxon>
        <taxon>Desulfobaccales</taxon>
        <taxon>Desulfobaccaceae</taxon>
        <taxon>Desulfobacca</taxon>
    </lineage>
</organism>
<dbReference type="InterPro" id="IPR002559">
    <property type="entry name" value="Transposase_11"/>
</dbReference>
<dbReference type="GO" id="GO:0006313">
    <property type="term" value="P:DNA transposition"/>
    <property type="evidence" value="ECO:0007669"/>
    <property type="project" value="InterPro"/>
</dbReference>
<feature type="domain" description="Transposase IS4-like" evidence="2">
    <location>
        <begin position="32"/>
        <end position="86"/>
    </location>
</feature>
<gene>
    <name evidence="3" type="ORF">ENW48_00605</name>
</gene>
<feature type="compositionally biased region" description="Basic residues" evidence="1">
    <location>
        <begin position="90"/>
        <end position="109"/>
    </location>
</feature>
<accession>A0A7C5EN65</accession>
<dbReference type="EMBL" id="DTKJ01000006">
    <property type="protein sequence ID" value="HGZ10701.1"/>
    <property type="molecule type" value="Genomic_DNA"/>
</dbReference>
<evidence type="ECO:0000313" key="3">
    <source>
        <dbReference type="EMBL" id="HGZ10701.1"/>
    </source>
</evidence>
<reference evidence="3" key="1">
    <citation type="journal article" date="2020" name="mSystems">
        <title>Genome- and Community-Level Interaction Insights into Carbon Utilization and Element Cycling Functions of Hydrothermarchaeota in Hydrothermal Sediment.</title>
        <authorList>
            <person name="Zhou Z."/>
            <person name="Liu Y."/>
            <person name="Xu W."/>
            <person name="Pan J."/>
            <person name="Luo Z.H."/>
            <person name="Li M."/>
        </authorList>
    </citation>
    <scope>NUCLEOTIDE SEQUENCE [LARGE SCALE GENOMIC DNA]</scope>
    <source>
        <strain evidence="3">SpSt-853</strain>
    </source>
</reference>
<protein>
    <recommendedName>
        <fullName evidence="2">Transposase IS4-like domain-containing protein</fullName>
    </recommendedName>
</protein>
<dbReference type="Pfam" id="PF01609">
    <property type="entry name" value="DDE_Tnp_1"/>
    <property type="match status" value="1"/>
</dbReference>
<dbReference type="AlphaFoldDB" id="A0A7C5EN65"/>